<sequence length="292" mass="31540">MPRLKSRVQIPFPAPNENRKGRPAKPALFLCLVPALGLLPEIHTAMGVFVDTAIALDAPLDELLDAARCRYDVCFEPVAVGDTRLELLQIADVAALIDRQLAAAGDGPVELPYWAAVWPGAVLLAHGLPGLGDPAGRSALEVGCGIGVAGLFAAAAGYDTLLTDIHPDALLFTQINILHNGLAHRAKVARADFTADRLGRRFDAILGAEVLYMQDAYRGLMKFLLAHIALKKDAAVLLAKDYTRKATRFLAMADEEFAIAERVVGFKETNPESGQPERKLCQLYRLTPKKVA</sequence>
<proteinExistence type="predicted"/>
<organism evidence="1 2">
    <name type="scientific">Solidesulfovibrio magneticus (strain ATCC 700980 / DSM 13731 / RS-1)</name>
    <name type="common">Desulfovibrio magneticus</name>
    <dbReference type="NCBI Taxonomy" id="573370"/>
    <lineage>
        <taxon>Bacteria</taxon>
        <taxon>Pseudomonadati</taxon>
        <taxon>Thermodesulfobacteriota</taxon>
        <taxon>Desulfovibrionia</taxon>
        <taxon>Desulfovibrionales</taxon>
        <taxon>Desulfovibrionaceae</taxon>
        <taxon>Solidesulfovibrio</taxon>
    </lineage>
</organism>
<keyword evidence="2" id="KW-1185">Reference proteome</keyword>
<accession>C4XPA1</accession>
<dbReference type="HOGENOM" id="CLU_082963_0_0_7"/>
<dbReference type="InterPro" id="IPR019410">
    <property type="entry name" value="Methyltransf_16"/>
</dbReference>
<dbReference type="Pfam" id="PF10294">
    <property type="entry name" value="Methyltransf_16"/>
    <property type="match status" value="1"/>
</dbReference>
<dbReference type="STRING" id="573370.DMR_15910"/>
<dbReference type="PANTHER" id="PTHR14614">
    <property type="entry name" value="HEPATOCELLULAR CARCINOMA-ASSOCIATED ANTIGEN"/>
    <property type="match status" value="1"/>
</dbReference>
<dbReference type="AlphaFoldDB" id="C4XPA1"/>
<dbReference type="InterPro" id="IPR029063">
    <property type="entry name" value="SAM-dependent_MTases_sf"/>
</dbReference>
<protein>
    <recommendedName>
        <fullName evidence="3">Methyltransferase</fullName>
    </recommendedName>
</protein>
<gene>
    <name evidence="1" type="ordered locus">DMR_15910</name>
</gene>
<evidence type="ECO:0008006" key="3">
    <source>
        <dbReference type="Google" id="ProtNLM"/>
    </source>
</evidence>
<evidence type="ECO:0000313" key="1">
    <source>
        <dbReference type="EMBL" id="BAH75082.1"/>
    </source>
</evidence>
<dbReference type="Gene3D" id="3.40.50.150">
    <property type="entry name" value="Vaccinia Virus protein VP39"/>
    <property type="match status" value="1"/>
</dbReference>
<evidence type="ECO:0000313" key="2">
    <source>
        <dbReference type="Proteomes" id="UP000009071"/>
    </source>
</evidence>
<dbReference type="EMBL" id="AP010904">
    <property type="protein sequence ID" value="BAH75082.1"/>
    <property type="molecule type" value="Genomic_DNA"/>
</dbReference>
<dbReference type="eggNOG" id="COG2890">
    <property type="taxonomic scope" value="Bacteria"/>
</dbReference>
<name>C4XPA1_SOLM1</name>
<dbReference type="Proteomes" id="UP000009071">
    <property type="component" value="Chromosome"/>
</dbReference>
<reference evidence="1 2" key="1">
    <citation type="journal article" date="2009" name="Genome Res.">
        <title>Whole genome sequence of Desulfovibrio magneticus strain RS-1 revealed common gene clusters in magnetotactic bacteria.</title>
        <authorList>
            <person name="Nakazawa H."/>
            <person name="Arakaki A."/>
            <person name="Narita-Yamada S."/>
            <person name="Yashiro I."/>
            <person name="Jinno K."/>
            <person name="Aoki N."/>
            <person name="Tsuruyama A."/>
            <person name="Okamura Y."/>
            <person name="Tanikawa S."/>
            <person name="Fujita N."/>
            <person name="Takeyama H."/>
            <person name="Matsunaga T."/>
        </authorList>
    </citation>
    <scope>NUCLEOTIDE SEQUENCE [LARGE SCALE GENOMIC DNA]</scope>
    <source>
        <strain evidence="2">ATCC 700980 / DSM 13731 / RS-1</strain>
    </source>
</reference>
<dbReference type="SUPFAM" id="SSF53335">
    <property type="entry name" value="S-adenosyl-L-methionine-dependent methyltransferases"/>
    <property type="match status" value="1"/>
</dbReference>
<dbReference type="KEGG" id="dma:DMR_15910"/>